<dbReference type="EC" id="2.1.1.-" evidence="2"/>
<evidence type="ECO:0000259" key="1">
    <source>
        <dbReference type="Pfam" id="PF13847"/>
    </source>
</evidence>
<dbReference type="PANTHER" id="PTHR43861:SF1">
    <property type="entry name" value="TRANS-ACONITATE 2-METHYLTRANSFERASE"/>
    <property type="match status" value="1"/>
</dbReference>
<dbReference type="Proteomes" id="UP000294641">
    <property type="component" value="Unassembled WGS sequence"/>
</dbReference>
<dbReference type="OrthoDB" id="465705at2"/>
<accession>A0A2U3A917</accession>
<protein>
    <submittedName>
        <fullName evidence="3">AdoMet-dependent methyltransferase</fullName>
    </submittedName>
    <submittedName>
        <fullName evidence="2">Uncharacterized methyltransferase BT9727_4108</fullName>
        <ecNumber evidence="2">2.1.1.-</ecNumber>
    </submittedName>
</protein>
<dbReference type="GO" id="GO:0008168">
    <property type="term" value="F:methyltransferase activity"/>
    <property type="evidence" value="ECO:0007669"/>
    <property type="project" value="UniProtKB-KW"/>
</dbReference>
<proteinExistence type="predicted"/>
<evidence type="ECO:0000313" key="2">
    <source>
        <dbReference type="EMBL" id="STX11003.1"/>
    </source>
</evidence>
<dbReference type="GO" id="GO:0032259">
    <property type="term" value="P:methylation"/>
    <property type="evidence" value="ECO:0007669"/>
    <property type="project" value="UniProtKB-KW"/>
</dbReference>
<evidence type="ECO:0000313" key="3">
    <source>
        <dbReference type="EMBL" id="TDR31349.1"/>
    </source>
</evidence>
<feature type="domain" description="Methyltransferase" evidence="1">
    <location>
        <begin position="51"/>
        <end position="168"/>
    </location>
</feature>
<sequence length="211" mass="24223">MTMNNKGFDLWATSYDQTVQVSDQNEEYPFAGYDEMMDVLFEKANQLPCSKILDVGIGTANLAHKLYNEKHRITGIDFSQNMLEIAKGKMPFAKLHLADLSKGMPQQLQDEKYDIIMSNYALHHFEDATKVKIIKSLLSLLEPAGELFIADISFDTELAQQKCKERNIHHWDDDEYYFIATKLLPVVSNFAHVQYKKYSQCGGIWTIKNKG</sequence>
<reference evidence="3 5" key="2">
    <citation type="submission" date="2019-03" db="EMBL/GenBank/DDBJ databases">
        <title>Genomic Encyclopedia of Type Strains, Phase IV (KMG-IV): sequencing the most valuable type-strain genomes for metagenomic binning, comparative biology and taxonomic classification.</title>
        <authorList>
            <person name="Goeker M."/>
        </authorList>
    </citation>
    <scope>NUCLEOTIDE SEQUENCE [LARGE SCALE GENOMIC DNA]</scope>
    <source>
        <strain evidence="3 5">DSM 20580</strain>
    </source>
</reference>
<dbReference type="EMBL" id="UGNP01000001">
    <property type="protein sequence ID" value="STX11003.1"/>
    <property type="molecule type" value="Genomic_DNA"/>
</dbReference>
<keyword evidence="5" id="KW-1185">Reference proteome</keyword>
<keyword evidence="2" id="KW-0489">Methyltransferase</keyword>
<gene>
    <name evidence="3" type="ORF">DFR61_1772</name>
    <name evidence="2" type="ORF">NCTC10597_02797</name>
</gene>
<dbReference type="Proteomes" id="UP000254330">
    <property type="component" value="Unassembled WGS sequence"/>
</dbReference>
<dbReference type="AlphaFoldDB" id="A0A2U3A917"/>
<dbReference type="InterPro" id="IPR029063">
    <property type="entry name" value="SAM-dependent_MTases_sf"/>
</dbReference>
<dbReference type="SUPFAM" id="SSF53335">
    <property type="entry name" value="S-adenosyl-L-methionine-dependent methyltransferases"/>
    <property type="match status" value="1"/>
</dbReference>
<comment type="caution">
    <text evidence="2">The sequence shown here is derived from an EMBL/GenBank/DDBJ whole genome shotgun (WGS) entry which is preliminary data.</text>
</comment>
<dbReference type="Pfam" id="PF13847">
    <property type="entry name" value="Methyltransf_31"/>
    <property type="match status" value="1"/>
</dbReference>
<dbReference type="CDD" id="cd02440">
    <property type="entry name" value="AdoMet_MTases"/>
    <property type="match status" value="1"/>
</dbReference>
<dbReference type="Gene3D" id="3.40.50.150">
    <property type="entry name" value="Vaccinia Virus protein VP39"/>
    <property type="match status" value="1"/>
</dbReference>
<organism evidence="2 4">
    <name type="scientific">Kurthia zopfii</name>
    <dbReference type="NCBI Taxonomy" id="1650"/>
    <lineage>
        <taxon>Bacteria</taxon>
        <taxon>Bacillati</taxon>
        <taxon>Bacillota</taxon>
        <taxon>Bacilli</taxon>
        <taxon>Bacillales</taxon>
        <taxon>Caryophanaceae</taxon>
        <taxon>Kurthia</taxon>
    </lineage>
</organism>
<dbReference type="InterPro" id="IPR025714">
    <property type="entry name" value="Methyltranfer_dom"/>
</dbReference>
<evidence type="ECO:0000313" key="5">
    <source>
        <dbReference type="Proteomes" id="UP000294641"/>
    </source>
</evidence>
<dbReference type="EMBL" id="SNZG01000077">
    <property type="protein sequence ID" value="TDR31349.1"/>
    <property type="molecule type" value="Genomic_DNA"/>
</dbReference>
<name>A0A2U3A917_9BACL</name>
<evidence type="ECO:0000313" key="4">
    <source>
        <dbReference type="Proteomes" id="UP000254330"/>
    </source>
</evidence>
<dbReference type="PANTHER" id="PTHR43861">
    <property type="entry name" value="TRANS-ACONITATE 2-METHYLTRANSFERASE-RELATED"/>
    <property type="match status" value="1"/>
</dbReference>
<keyword evidence="2" id="KW-0808">Transferase</keyword>
<reference evidence="2 4" key="1">
    <citation type="submission" date="2018-06" db="EMBL/GenBank/DDBJ databases">
        <authorList>
            <consortium name="Pathogen Informatics"/>
            <person name="Doyle S."/>
        </authorList>
    </citation>
    <scope>NUCLEOTIDE SEQUENCE [LARGE SCALE GENOMIC DNA]</scope>
    <source>
        <strain evidence="2 4">NCTC10597</strain>
    </source>
</reference>